<dbReference type="Proteomes" id="UP000460549">
    <property type="component" value="Unassembled WGS sequence"/>
</dbReference>
<dbReference type="PANTHER" id="PTHR43553">
    <property type="entry name" value="HEAVY METAL TRANSPORTER"/>
    <property type="match status" value="1"/>
</dbReference>
<organism evidence="9 10">
    <name type="scientific">Bullifex porci</name>
    <dbReference type="NCBI Taxonomy" id="2606638"/>
    <lineage>
        <taxon>Bacteria</taxon>
        <taxon>Pseudomonadati</taxon>
        <taxon>Spirochaetota</taxon>
        <taxon>Spirochaetia</taxon>
        <taxon>Spirochaetales</taxon>
        <taxon>Spirochaetaceae</taxon>
        <taxon>Bullifex</taxon>
    </lineage>
</organism>
<dbReference type="Pfam" id="PF00005">
    <property type="entry name" value="ABC_tran"/>
    <property type="match status" value="2"/>
</dbReference>
<evidence type="ECO:0000256" key="1">
    <source>
        <dbReference type="ARBA" id="ARBA00004202"/>
    </source>
</evidence>
<dbReference type="InterPro" id="IPR003439">
    <property type="entry name" value="ABC_transporter-like_ATP-bd"/>
</dbReference>
<dbReference type="PANTHER" id="PTHR43553:SF27">
    <property type="entry name" value="ENERGY-COUPLING FACTOR TRANSPORTER ATP-BINDING PROTEIN ECFA2"/>
    <property type="match status" value="1"/>
</dbReference>
<evidence type="ECO:0000256" key="6">
    <source>
        <dbReference type="ARBA" id="ARBA00022967"/>
    </source>
</evidence>
<evidence type="ECO:0000313" key="9">
    <source>
        <dbReference type="EMBL" id="MSU06835.1"/>
    </source>
</evidence>
<dbReference type="RefSeq" id="WP_154426023.1">
    <property type="nucleotide sequence ID" value="NZ_VUNN01000018.1"/>
</dbReference>
<feature type="domain" description="ABC transporter" evidence="8">
    <location>
        <begin position="246"/>
        <end position="457"/>
    </location>
</feature>
<comment type="subcellular location">
    <subcellularLocation>
        <location evidence="1">Cell membrane</location>
        <topology evidence="1">Peripheral membrane protein</topology>
    </subcellularLocation>
</comment>
<evidence type="ECO:0000256" key="5">
    <source>
        <dbReference type="ARBA" id="ARBA00022840"/>
    </source>
</evidence>
<keyword evidence="10" id="KW-1185">Reference proteome</keyword>
<evidence type="ECO:0000313" key="10">
    <source>
        <dbReference type="Proteomes" id="UP000460549"/>
    </source>
</evidence>
<name>A0A7X2PEE4_9SPIO</name>
<dbReference type="AlphaFoldDB" id="A0A7X2PEE4"/>
<dbReference type="GO" id="GO:0042626">
    <property type="term" value="F:ATPase-coupled transmembrane transporter activity"/>
    <property type="evidence" value="ECO:0007669"/>
    <property type="project" value="TreeGrafter"/>
</dbReference>
<dbReference type="SMART" id="SM00382">
    <property type="entry name" value="AAA"/>
    <property type="match status" value="2"/>
</dbReference>
<feature type="domain" description="ABC transporter" evidence="8">
    <location>
        <begin position="2"/>
        <end position="241"/>
    </location>
</feature>
<dbReference type="InterPro" id="IPR050095">
    <property type="entry name" value="ECF_ABC_transporter_ATP-bd"/>
</dbReference>
<evidence type="ECO:0000256" key="2">
    <source>
        <dbReference type="ARBA" id="ARBA00022448"/>
    </source>
</evidence>
<protein>
    <submittedName>
        <fullName evidence="9">ATP-binding cassette domain-containing protein</fullName>
    </submittedName>
</protein>
<keyword evidence="4" id="KW-0547">Nucleotide-binding</keyword>
<comment type="caution">
    <text evidence="9">The sequence shown here is derived from an EMBL/GenBank/DDBJ whole genome shotgun (WGS) entry which is preliminary data.</text>
</comment>
<dbReference type="InterPro" id="IPR015856">
    <property type="entry name" value="ABC_transpr_CbiO/EcfA_su"/>
</dbReference>
<proteinExistence type="predicted"/>
<keyword evidence="5 9" id="KW-0067">ATP-binding</keyword>
<evidence type="ECO:0000256" key="3">
    <source>
        <dbReference type="ARBA" id="ARBA00022475"/>
    </source>
</evidence>
<dbReference type="Gene3D" id="3.40.50.300">
    <property type="entry name" value="P-loop containing nucleotide triphosphate hydrolases"/>
    <property type="match status" value="2"/>
</dbReference>
<dbReference type="GO" id="GO:0016887">
    <property type="term" value="F:ATP hydrolysis activity"/>
    <property type="evidence" value="ECO:0007669"/>
    <property type="project" value="InterPro"/>
</dbReference>
<gene>
    <name evidence="9" type="ORF">FYJ80_08635</name>
</gene>
<accession>A0A7X2PEE4</accession>
<reference evidence="9 10" key="1">
    <citation type="submission" date="2019-08" db="EMBL/GenBank/DDBJ databases">
        <title>In-depth cultivation of the pig gut microbiome towards novel bacterial diversity and tailored functional studies.</title>
        <authorList>
            <person name="Wylensek D."/>
            <person name="Hitch T.C.A."/>
            <person name="Clavel T."/>
        </authorList>
    </citation>
    <scope>NUCLEOTIDE SEQUENCE [LARGE SCALE GENOMIC DNA]</scope>
    <source>
        <strain evidence="9 10">NM-380-WT-3C1</strain>
    </source>
</reference>
<dbReference type="InterPro" id="IPR027417">
    <property type="entry name" value="P-loop_NTPase"/>
</dbReference>
<dbReference type="EMBL" id="VUNN01000018">
    <property type="protein sequence ID" value="MSU06835.1"/>
    <property type="molecule type" value="Genomic_DNA"/>
</dbReference>
<evidence type="ECO:0000259" key="8">
    <source>
        <dbReference type="PROSITE" id="PS50893"/>
    </source>
</evidence>
<evidence type="ECO:0000256" key="7">
    <source>
        <dbReference type="ARBA" id="ARBA00023136"/>
    </source>
</evidence>
<dbReference type="GO" id="GO:0005524">
    <property type="term" value="F:ATP binding"/>
    <property type="evidence" value="ECO:0007669"/>
    <property type="project" value="UniProtKB-KW"/>
</dbReference>
<keyword evidence="2" id="KW-0813">Transport</keyword>
<sequence length="458" mass="52404">MLKVDNLSFSYTVYESTSNRVLFDNVSFECRENENILILGRPEKGKSTLSMILSGLTPKYNDGNLTGSVTYDSLSCEEALERMNIFSLVPQNATDFIITSTVEEEVVFPMQSLCLDREEMKKRLDEALSFWGLNRYRNISTSELSGGEKRRLMLATSDVVYSKYNILDEAFDDLDVSYRKKLSDRLKERKRATVVFASHYLNCFDSVFDKVYILDGTLALADNSSIEEFSKIEHVVFENKLSSDELIVKNLTFTHPHRSVLEEEPFKIKVDNFSLKRGEVITLRGLNGSGKSTFSSILCGLYEKDSGEIIYRSKSLKKKELSRIVGYMFQNPDFQIFLPTAYDELAFALDYLKLSSKEKERRVTELLKLFRLNGDDVASLMSYGERKRLQCAIYYSLNRPFYILDELDSALDYEESIRLIKLLSANGAGILLITHDEAFADAITNHGYYIENGVMYAN</sequence>
<dbReference type="PROSITE" id="PS50893">
    <property type="entry name" value="ABC_TRANSPORTER_2"/>
    <property type="match status" value="2"/>
</dbReference>
<dbReference type="InterPro" id="IPR003593">
    <property type="entry name" value="AAA+_ATPase"/>
</dbReference>
<dbReference type="SUPFAM" id="SSF52540">
    <property type="entry name" value="P-loop containing nucleoside triphosphate hydrolases"/>
    <property type="match status" value="2"/>
</dbReference>
<keyword evidence="3" id="KW-1003">Cell membrane</keyword>
<keyword evidence="7" id="KW-0472">Membrane</keyword>
<dbReference type="GO" id="GO:0043190">
    <property type="term" value="C:ATP-binding cassette (ABC) transporter complex"/>
    <property type="evidence" value="ECO:0007669"/>
    <property type="project" value="TreeGrafter"/>
</dbReference>
<keyword evidence="6" id="KW-1278">Translocase</keyword>
<evidence type="ECO:0000256" key="4">
    <source>
        <dbReference type="ARBA" id="ARBA00022741"/>
    </source>
</evidence>
<dbReference type="CDD" id="cd03225">
    <property type="entry name" value="ABC_cobalt_CbiO_domain1"/>
    <property type="match status" value="2"/>
</dbReference>